<sequence length="292" mass="29708">MTITTMLDYEFIRYGLICAVVVGLCAPTVGTFIVQRRLALLGDGLGHVAITGVAVGLLTSTQPLWTTLIATVSAAVITELLRTYSKASGDVALALMFYGGIAGGVFLTSLASDKGVANLHSYLFGSLMTTTREDAVAIGVGGAAVVVLMVLLLPWLSSISIDETYARASGVPVMALNMLLLCTAAVVVSVSMRVVGLLLVSALLVIPVVTAAQIGRSFKSTFVLAMIAGALVGGGGVVVSALLFVPAGATIVLLGIALFVLVTVAAALARLVSKNRRGGPAKADAISLSSAD</sequence>
<reference evidence="9" key="1">
    <citation type="journal article" date="2019" name="Int. J. Syst. Evol. Microbiol.">
        <title>The Global Catalogue of Microorganisms (GCM) 10K type strain sequencing project: providing services to taxonomists for standard genome sequencing and annotation.</title>
        <authorList>
            <consortium name="The Broad Institute Genomics Platform"/>
            <consortium name="The Broad Institute Genome Sequencing Center for Infectious Disease"/>
            <person name="Wu L."/>
            <person name="Ma J."/>
        </authorList>
    </citation>
    <scope>NUCLEOTIDE SEQUENCE [LARGE SCALE GENOMIC DNA]</scope>
    <source>
        <strain evidence="9">IBRC-M 10908</strain>
    </source>
</reference>
<comment type="caution">
    <text evidence="8">The sequence shown here is derived from an EMBL/GenBank/DDBJ whole genome shotgun (WGS) entry which is preliminary data.</text>
</comment>
<evidence type="ECO:0000256" key="7">
    <source>
        <dbReference type="SAM" id="Phobius"/>
    </source>
</evidence>
<comment type="similarity">
    <text evidence="2 6">Belongs to the ABC-3 integral membrane protein family.</text>
</comment>
<dbReference type="RefSeq" id="WP_380617361.1">
    <property type="nucleotide sequence ID" value="NZ_JBHSDK010000001.1"/>
</dbReference>
<evidence type="ECO:0000256" key="2">
    <source>
        <dbReference type="ARBA" id="ARBA00008034"/>
    </source>
</evidence>
<name>A0ABV8TSN5_9ACTN</name>
<evidence type="ECO:0000313" key="8">
    <source>
        <dbReference type="EMBL" id="MFC4333622.1"/>
    </source>
</evidence>
<feature type="transmembrane region" description="Helical" evidence="7">
    <location>
        <begin position="194"/>
        <end position="215"/>
    </location>
</feature>
<dbReference type="Gene3D" id="1.10.3470.10">
    <property type="entry name" value="ABC transporter involved in vitamin B12 uptake, BtuC"/>
    <property type="match status" value="1"/>
</dbReference>
<keyword evidence="3 6" id="KW-0812">Transmembrane</keyword>
<dbReference type="Pfam" id="PF00950">
    <property type="entry name" value="ABC-3"/>
    <property type="match status" value="1"/>
</dbReference>
<gene>
    <name evidence="8" type="ORF">ACFPET_00210</name>
</gene>
<evidence type="ECO:0000313" key="9">
    <source>
        <dbReference type="Proteomes" id="UP001595823"/>
    </source>
</evidence>
<evidence type="ECO:0000256" key="3">
    <source>
        <dbReference type="ARBA" id="ARBA00022692"/>
    </source>
</evidence>
<feature type="transmembrane region" description="Helical" evidence="7">
    <location>
        <begin position="222"/>
        <end position="245"/>
    </location>
</feature>
<dbReference type="InterPro" id="IPR037294">
    <property type="entry name" value="ABC_BtuC-like"/>
</dbReference>
<protein>
    <submittedName>
        <fullName evidence="8">Metal ABC transporter permease</fullName>
    </submittedName>
</protein>
<organism evidence="8 9">
    <name type="scientific">Salininema proteolyticum</name>
    <dbReference type="NCBI Taxonomy" id="1607685"/>
    <lineage>
        <taxon>Bacteria</taxon>
        <taxon>Bacillati</taxon>
        <taxon>Actinomycetota</taxon>
        <taxon>Actinomycetes</taxon>
        <taxon>Glycomycetales</taxon>
        <taxon>Glycomycetaceae</taxon>
        <taxon>Salininema</taxon>
    </lineage>
</organism>
<dbReference type="PANTHER" id="PTHR30477:SF0">
    <property type="entry name" value="METAL TRANSPORT SYSTEM MEMBRANE PROTEIN TM_0125-RELATED"/>
    <property type="match status" value="1"/>
</dbReference>
<keyword evidence="5 7" id="KW-0472">Membrane</keyword>
<evidence type="ECO:0000256" key="5">
    <source>
        <dbReference type="ARBA" id="ARBA00023136"/>
    </source>
</evidence>
<feature type="transmembrane region" description="Helical" evidence="7">
    <location>
        <begin position="251"/>
        <end position="272"/>
    </location>
</feature>
<evidence type="ECO:0000256" key="6">
    <source>
        <dbReference type="RuleBase" id="RU003943"/>
    </source>
</evidence>
<feature type="transmembrane region" description="Helical" evidence="7">
    <location>
        <begin position="93"/>
        <end position="112"/>
    </location>
</feature>
<accession>A0ABV8TSN5</accession>
<proteinExistence type="inferred from homology"/>
<dbReference type="PANTHER" id="PTHR30477">
    <property type="entry name" value="ABC-TRANSPORTER METAL-BINDING PROTEIN"/>
    <property type="match status" value="1"/>
</dbReference>
<evidence type="ECO:0000256" key="1">
    <source>
        <dbReference type="ARBA" id="ARBA00004141"/>
    </source>
</evidence>
<feature type="transmembrane region" description="Helical" evidence="7">
    <location>
        <begin position="168"/>
        <end position="188"/>
    </location>
</feature>
<keyword evidence="4 7" id="KW-1133">Transmembrane helix</keyword>
<dbReference type="EMBL" id="JBHSDK010000001">
    <property type="protein sequence ID" value="MFC4333622.1"/>
    <property type="molecule type" value="Genomic_DNA"/>
</dbReference>
<comment type="subcellular location">
    <subcellularLocation>
        <location evidence="6">Cell membrane</location>
        <topology evidence="6">Multi-pass membrane protein</topology>
    </subcellularLocation>
    <subcellularLocation>
        <location evidence="1">Membrane</location>
        <topology evidence="1">Multi-pass membrane protein</topology>
    </subcellularLocation>
</comment>
<dbReference type="Proteomes" id="UP001595823">
    <property type="component" value="Unassembled WGS sequence"/>
</dbReference>
<keyword evidence="6" id="KW-0813">Transport</keyword>
<feature type="transmembrane region" description="Helical" evidence="7">
    <location>
        <begin position="12"/>
        <end position="33"/>
    </location>
</feature>
<evidence type="ECO:0000256" key="4">
    <source>
        <dbReference type="ARBA" id="ARBA00022989"/>
    </source>
</evidence>
<dbReference type="InterPro" id="IPR001626">
    <property type="entry name" value="ABC_TroCD"/>
</dbReference>
<feature type="transmembrane region" description="Helical" evidence="7">
    <location>
        <begin position="64"/>
        <end position="81"/>
    </location>
</feature>
<feature type="transmembrane region" description="Helical" evidence="7">
    <location>
        <begin position="135"/>
        <end position="156"/>
    </location>
</feature>
<dbReference type="SUPFAM" id="SSF81345">
    <property type="entry name" value="ABC transporter involved in vitamin B12 uptake, BtuC"/>
    <property type="match status" value="1"/>
</dbReference>
<keyword evidence="9" id="KW-1185">Reference proteome</keyword>